<dbReference type="EMBL" id="KP671755">
    <property type="protein sequence ID" value="AJT61115.1"/>
    <property type="molecule type" value="Genomic_DNA"/>
</dbReference>
<evidence type="ECO:0000313" key="1">
    <source>
        <dbReference type="EMBL" id="AJT61115.1"/>
    </source>
</evidence>
<sequence>MKDLDIVRKALATNESPKRRNFRKAVIQLLEKRDLTVAEIVYSLNGGEYDERLRRRVQANVQNAPEIMVTRFETFGHTEIPVYTLKGDGKLEVLMPKRESPRKPVLGMESLLTRVLNLGLGRAVAVAGPQAVDAFKKLEPKQQARYISTLALSDHARSILTLVHSANLSKEQLKELNVKQLVRQNASYVVAKLHGSTAFFDNIKSVYG</sequence>
<evidence type="ECO:0000313" key="2">
    <source>
        <dbReference type="Proteomes" id="UP000202888"/>
    </source>
</evidence>
<accession>A0A0D4DB66</accession>
<dbReference type="GeneID" id="26628600"/>
<keyword evidence="2" id="KW-1185">Reference proteome</keyword>
<reference evidence="1 2" key="1">
    <citation type="journal article" date="2016" name="Genom Data">
        <title>Complete genome sequence of a giant Vibrio phage ValKK3 infecting Vibrio alginolyticus.</title>
        <authorList>
            <person name="Lal T.M."/>
            <person name="Sano M."/>
            <person name="Hatai K."/>
            <person name="Ransangan J."/>
        </authorList>
    </citation>
    <scope>NUCLEOTIDE SEQUENCE [LARGE SCALE GENOMIC DNA]</scope>
</reference>
<organism evidence="1 2">
    <name type="scientific">Vibrio phage ValKK3</name>
    <dbReference type="NCBI Taxonomy" id="1610855"/>
    <lineage>
        <taxon>Viruses</taxon>
        <taxon>Duplodnaviria</taxon>
        <taxon>Heunggongvirae</taxon>
        <taxon>Uroviricota</taxon>
        <taxon>Caudoviricetes</taxon>
        <taxon>Pantevenvirales</taxon>
        <taxon>Straboviridae</taxon>
        <taxon>Schizotequatrovirus</taxon>
        <taxon>Schizotequatrovirus valkk3</taxon>
    </lineage>
</organism>
<name>A0A0D4DB66_9CAUD</name>
<dbReference type="KEGG" id="vg:26628600"/>
<dbReference type="OrthoDB" id="31360at10239"/>
<protein>
    <submittedName>
        <fullName evidence="1">Uncharacterized protein</fullName>
    </submittedName>
</protein>
<dbReference type="Proteomes" id="UP000202888">
    <property type="component" value="Segment"/>
</dbReference>
<proteinExistence type="predicted"/>
<dbReference type="RefSeq" id="YP_009201377.1">
    <property type="nucleotide sequence ID" value="NC_028829.1"/>
</dbReference>